<evidence type="ECO:0000313" key="2">
    <source>
        <dbReference type="Proteomes" id="UP000789920"/>
    </source>
</evidence>
<name>A0ACA9R682_9GLOM</name>
<protein>
    <submittedName>
        <fullName evidence="1">30578_t:CDS:1</fullName>
    </submittedName>
</protein>
<reference evidence="1" key="1">
    <citation type="submission" date="2021-06" db="EMBL/GenBank/DDBJ databases">
        <authorList>
            <person name="Kallberg Y."/>
            <person name="Tangrot J."/>
            <person name="Rosling A."/>
        </authorList>
    </citation>
    <scope>NUCLEOTIDE SEQUENCE</scope>
    <source>
        <strain evidence="1">MA461A</strain>
    </source>
</reference>
<evidence type="ECO:0000313" key="1">
    <source>
        <dbReference type="EMBL" id="CAG8778974.1"/>
    </source>
</evidence>
<organism evidence="1 2">
    <name type="scientific">Racocetra persica</name>
    <dbReference type="NCBI Taxonomy" id="160502"/>
    <lineage>
        <taxon>Eukaryota</taxon>
        <taxon>Fungi</taxon>
        <taxon>Fungi incertae sedis</taxon>
        <taxon>Mucoromycota</taxon>
        <taxon>Glomeromycotina</taxon>
        <taxon>Glomeromycetes</taxon>
        <taxon>Diversisporales</taxon>
        <taxon>Gigasporaceae</taxon>
        <taxon>Racocetra</taxon>
    </lineage>
</organism>
<feature type="non-terminal residue" evidence="1">
    <location>
        <position position="242"/>
    </location>
</feature>
<sequence>MSESKEIIYSRELPPGNRIFISFECDFTSHSLPLHTNILPDVFKRCQRSNKFFNFRYVLKKSRTKSWNCGDTGCILLTQSKLCATNMAITKKIVVIKDIVFSLESPPGNRFIISFQCPSISHFISVPIINTLHKDVCDQKPCFLLFKTMLRRSLRTKSKCDDESCFLHKTSYRRITYFTEHLWKVMTAKVKSYFAIQYYMNGEYNNLLEFCTCKNISFRDNPEGKYSSFKIPEVFGGDNFPK</sequence>
<comment type="caution">
    <text evidence="1">The sequence shown here is derived from an EMBL/GenBank/DDBJ whole genome shotgun (WGS) entry which is preliminary data.</text>
</comment>
<keyword evidence="2" id="KW-1185">Reference proteome</keyword>
<dbReference type="EMBL" id="CAJVQC010044133">
    <property type="protein sequence ID" value="CAG8778974.1"/>
    <property type="molecule type" value="Genomic_DNA"/>
</dbReference>
<proteinExistence type="predicted"/>
<accession>A0ACA9R682</accession>
<dbReference type="Proteomes" id="UP000789920">
    <property type="component" value="Unassembled WGS sequence"/>
</dbReference>
<gene>
    <name evidence="1" type="ORF">RPERSI_LOCUS17303</name>
</gene>